<evidence type="ECO:0000256" key="1">
    <source>
        <dbReference type="ARBA" id="ARBA00004236"/>
    </source>
</evidence>
<dbReference type="RefSeq" id="WP_005556402.1">
    <property type="nucleotide sequence ID" value="NZ_AOIB01000025.1"/>
</dbReference>
<dbReference type="eggNOG" id="arCOG01385">
    <property type="taxonomic scope" value="Archaea"/>
</dbReference>
<evidence type="ECO:0000256" key="2">
    <source>
        <dbReference type="ARBA" id="ARBA00022475"/>
    </source>
</evidence>
<evidence type="ECO:0000256" key="3">
    <source>
        <dbReference type="ARBA" id="ARBA00022676"/>
    </source>
</evidence>
<dbReference type="InterPro" id="IPR029044">
    <property type="entry name" value="Nucleotide-diphossugar_trans"/>
</dbReference>
<dbReference type="Pfam" id="PF00535">
    <property type="entry name" value="Glycos_transf_2"/>
    <property type="match status" value="1"/>
</dbReference>
<evidence type="ECO:0000313" key="7">
    <source>
        <dbReference type="EMBL" id="ELY57177.1"/>
    </source>
</evidence>
<protein>
    <submittedName>
        <fullName evidence="7">Family 2 glycosyl transferase</fullName>
    </submittedName>
</protein>
<sequence>MAATPDVSFVVPARDEADYLSDCLESIAALETDYEYEVIVVDGASSDATADIARAHGTTVLEGAGSSIAAGRNLGGKAAEGEWLAFIDADTRVRPNYLTELLGFVERENLAAGSSACRMTGPLRAKLMEGTINHVFPRLERPILPGFNFFVHREAFLETGGFPEVPNEDTAFSRALGRRLPTGYHDSVLVDSSGRRIADSGLTGTLFHYVSLDAGRLRASV</sequence>
<reference evidence="7 8" key="1">
    <citation type="journal article" date="2014" name="PLoS Genet.">
        <title>Phylogenetically driven sequencing of extremely halophilic archaea reveals strategies for static and dynamic osmo-response.</title>
        <authorList>
            <person name="Becker E.A."/>
            <person name="Seitzer P.M."/>
            <person name="Tritt A."/>
            <person name="Larsen D."/>
            <person name="Krusor M."/>
            <person name="Yao A.I."/>
            <person name="Wu D."/>
            <person name="Madern D."/>
            <person name="Eisen J.A."/>
            <person name="Darling A.E."/>
            <person name="Facciotti M.T."/>
        </authorList>
    </citation>
    <scope>NUCLEOTIDE SEQUENCE [LARGE SCALE GENOMIC DNA]</scope>
    <source>
        <strain evidence="7 8">DSM 10524</strain>
    </source>
</reference>
<proteinExistence type="predicted"/>
<dbReference type="Proteomes" id="UP000011688">
    <property type="component" value="Unassembled WGS sequence"/>
</dbReference>
<gene>
    <name evidence="7" type="ORF">C491_11768</name>
</gene>
<dbReference type="EMBL" id="AOIB01000025">
    <property type="protein sequence ID" value="ELY57177.1"/>
    <property type="molecule type" value="Genomic_DNA"/>
</dbReference>
<dbReference type="GO" id="GO:0016757">
    <property type="term" value="F:glycosyltransferase activity"/>
    <property type="evidence" value="ECO:0007669"/>
    <property type="project" value="UniProtKB-KW"/>
</dbReference>
<evidence type="ECO:0000256" key="5">
    <source>
        <dbReference type="ARBA" id="ARBA00023136"/>
    </source>
</evidence>
<accession>L9X6E1</accession>
<dbReference type="GO" id="GO:0005886">
    <property type="term" value="C:plasma membrane"/>
    <property type="evidence" value="ECO:0007669"/>
    <property type="project" value="UniProtKB-SubCell"/>
</dbReference>
<dbReference type="STRING" id="1227497.C491_11768"/>
<dbReference type="InterPro" id="IPR001173">
    <property type="entry name" value="Glyco_trans_2-like"/>
</dbReference>
<dbReference type="PANTHER" id="PTHR43646">
    <property type="entry name" value="GLYCOSYLTRANSFERASE"/>
    <property type="match status" value="1"/>
</dbReference>
<comment type="caution">
    <text evidence="7">The sequence shown here is derived from an EMBL/GenBank/DDBJ whole genome shotgun (WGS) entry which is preliminary data.</text>
</comment>
<dbReference type="PANTHER" id="PTHR43646:SF2">
    <property type="entry name" value="GLYCOSYLTRANSFERASE 2-LIKE DOMAIN-CONTAINING PROTEIN"/>
    <property type="match status" value="1"/>
</dbReference>
<feature type="domain" description="Glycosyltransferase 2-like" evidence="6">
    <location>
        <begin position="8"/>
        <end position="130"/>
    </location>
</feature>
<dbReference type="Gene3D" id="3.90.550.10">
    <property type="entry name" value="Spore Coat Polysaccharide Biosynthesis Protein SpsA, Chain A"/>
    <property type="match status" value="1"/>
</dbReference>
<keyword evidence="2" id="KW-1003">Cell membrane</keyword>
<evidence type="ECO:0000313" key="8">
    <source>
        <dbReference type="Proteomes" id="UP000011688"/>
    </source>
</evidence>
<dbReference type="SUPFAM" id="SSF53448">
    <property type="entry name" value="Nucleotide-diphospho-sugar transferases"/>
    <property type="match status" value="1"/>
</dbReference>
<dbReference type="PATRIC" id="fig|1227497.3.peg.2432"/>
<keyword evidence="5" id="KW-0472">Membrane</keyword>
<keyword evidence="8" id="KW-1185">Reference proteome</keyword>
<evidence type="ECO:0000259" key="6">
    <source>
        <dbReference type="Pfam" id="PF00535"/>
    </source>
</evidence>
<name>L9X6E1_9EURY</name>
<dbReference type="AlphaFoldDB" id="L9X6E1"/>
<comment type="subcellular location">
    <subcellularLocation>
        <location evidence="1">Cell membrane</location>
    </subcellularLocation>
</comment>
<dbReference type="OrthoDB" id="46222at2157"/>
<keyword evidence="3" id="KW-0328">Glycosyltransferase</keyword>
<organism evidence="7 8">
    <name type="scientific">Natronococcus amylolyticus DSM 10524</name>
    <dbReference type="NCBI Taxonomy" id="1227497"/>
    <lineage>
        <taxon>Archaea</taxon>
        <taxon>Methanobacteriati</taxon>
        <taxon>Methanobacteriota</taxon>
        <taxon>Stenosarchaea group</taxon>
        <taxon>Halobacteria</taxon>
        <taxon>Halobacteriales</taxon>
        <taxon>Natrialbaceae</taxon>
        <taxon>Natronococcus</taxon>
    </lineage>
</organism>
<keyword evidence="4 7" id="KW-0808">Transferase</keyword>
<evidence type="ECO:0000256" key="4">
    <source>
        <dbReference type="ARBA" id="ARBA00022679"/>
    </source>
</evidence>